<dbReference type="Proteomes" id="UP000724874">
    <property type="component" value="Unassembled WGS sequence"/>
</dbReference>
<organism evidence="1 2">
    <name type="scientific">Gymnopilus junonius</name>
    <name type="common">Spectacular rustgill mushroom</name>
    <name type="synonym">Gymnopilus spectabilis subsp. junonius</name>
    <dbReference type="NCBI Taxonomy" id="109634"/>
    <lineage>
        <taxon>Eukaryota</taxon>
        <taxon>Fungi</taxon>
        <taxon>Dikarya</taxon>
        <taxon>Basidiomycota</taxon>
        <taxon>Agaricomycotina</taxon>
        <taxon>Agaricomycetes</taxon>
        <taxon>Agaricomycetidae</taxon>
        <taxon>Agaricales</taxon>
        <taxon>Agaricineae</taxon>
        <taxon>Hymenogastraceae</taxon>
        <taxon>Gymnopilus</taxon>
    </lineage>
</organism>
<keyword evidence="2" id="KW-1185">Reference proteome</keyword>
<feature type="non-terminal residue" evidence="1">
    <location>
        <position position="1"/>
    </location>
</feature>
<gene>
    <name evidence="1" type="ORF">CPB84DRAFT_1689604</name>
</gene>
<evidence type="ECO:0000313" key="2">
    <source>
        <dbReference type="Proteomes" id="UP000724874"/>
    </source>
</evidence>
<protein>
    <submittedName>
        <fullName evidence="1">Uncharacterized protein</fullName>
    </submittedName>
</protein>
<comment type="caution">
    <text evidence="1">The sequence shown here is derived from an EMBL/GenBank/DDBJ whole genome shotgun (WGS) entry which is preliminary data.</text>
</comment>
<accession>A0A9P5NBB8</accession>
<dbReference type="EMBL" id="JADNYJ010000196">
    <property type="protein sequence ID" value="KAF8875489.1"/>
    <property type="molecule type" value="Genomic_DNA"/>
</dbReference>
<name>A0A9P5NBB8_GYMJU</name>
<dbReference type="AlphaFoldDB" id="A0A9P5NBB8"/>
<proteinExistence type="predicted"/>
<reference evidence="1" key="1">
    <citation type="submission" date="2020-11" db="EMBL/GenBank/DDBJ databases">
        <authorList>
            <consortium name="DOE Joint Genome Institute"/>
            <person name="Ahrendt S."/>
            <person name="Riley R."/>
            <person name="Andreopoulos W."/>
            <person name="LaButti K."/>
            <person name="Pangilinan J."/>
            <person name="Ruiz-duenas F.J."/>
            <person name="Barrasa J.M."/>
            <person name="Sanchez-Garcia M."/>
            <person name="Camarero S."/>
            <person name="Miyauchi S."/>
            <person name="Serrano A."/>
            <person name="Linde D."/>
            <person name="Babiker R."/>
            <person name="Drula E."/>
            <person name="Ayuso-Fernandez I."/>
            <person name="Pacheco R."/>
            <person name="Padilla G."/>
            <person name="Ferreira P."/>
            <person name="Barriuso J."/>
            <person name="Kellner H."/>
            <person name="Castanera R."/>
            <person name="Alfaro M."/>
            <person name="Ramirez L."/>
            <person name="Pisabarro A.G."/>
            <person name="Kuo A."/>
            <person name="Tritt A."/>
            <person name="Lipzen A."/>
            <person name="He G."/>
            <person name="Yan M."/>
            <person name="Ng V."/>
            <person name="Cullen D."/>
            <person name="Martin F."/>
            <person name="Rosso M.-N."/>
            <person name="Henrissat B."/>
            <person name="Hibbett D."/>
            <person name="Martinez A.T."/>
            <person name="Grigoriev I.V."/>
        </authorList>
    </citation>
    <scope>NUCLEOTIDE SEQUENCE</scope>
    <source>
        <strain evidence="1">AH 44721</strain>
    </source>
</reference>
<sequence>MDAKCQSCKSSPGKWCCRDCVGSQLLCGLCCRNRHALLIYHHNGRYYHSGALWETGVKLYLGHNGLPCP</sequence>
<evidence type="ECO:0000313" key="1">
    <source>
        <dbReference type="EMBL" id="KAF8875489.1"/>
    </source>
</evidence>
<dbReference type="OrthoDB" id="3004525at2759"/>